<evidence type="ECO:0000259" key="2">
    <source>
        <dbReference type="Pfam" id="PF07679"/>
    </source>
</evidence>
<dbReference type="InterPro" id="IPR013783">
    <property type="entry name" value="Ig-like_fold"/>
</dbReference>
<dbReference type="EMBL" id="CAJNOI010005841">
    <property type="protein sequence ID" value="CAF1571226.1"/>
    <property type="molecule type" value="Genomic_DNA"/>
</dbReference>
<evidence type="ECO:0000313" key="5">
    <source>
        <dbReference type="Proteomes" id="UP000663832"/>
    </source>
</evidence>
<dbReference type="EMBL" id="CAJNOM010006252">
    <property type="protein sequence ID" value="CAF1669083.1"/>
    <property type="molecule type" value="Genomic_DNA"/>
</dbReference>
<dbReference type="Proteomes" id="UP000663877">
    <property type="component" value="Unassembled WGS sequence"/>
</dbReference>
<feature type="domain" description="Immunoglobulin I-set" evidence="2">
    <location>
        <begin position="12"/>
        <end position="106"/>
    </location>
</feature>
<dbReference type="OrthoDB" id="6107607at2759"/>
<evidence type="ECO:0000313" key="4">
    <source>
        <dbReference type="EMBL" id="CAF1669083.1"/>
    </source>
</evidence>
<dbReference type="InterPro" id="IPR036179">
    <property type="entry name" value="Ig-like_dom_sf"/>
</dbReference>
<dbReference type="Gene3D" id="2.60.40.10">
    <property type="entry name" value="Immunoglobulins"/>
    <property type="match status" value="2"/>
</dbReference>
<feature type="non-terminal residue" evidence="4">
    <location>
        <position position="1"/>
    </location>
</feature>
<dbReference type="PANTHER" id="PTHR14340:SF9">
    <property type="entry name" value="FIBRONECTIN TYPE-III DOMAIN-CONTAINING PROTEIN"/>
    <property type="match status" value="1"/>
</dbReference>
<dbReference type="Pfam" id="PF07679">
    <property type="entry name" value="I-set"/>
    <property type="match status" value="2"/>
</dbReference>
<proteinExistence type="predicted"/>
<dbReference type="InterPro" id="IPR013098">
    <property type="entry name" value="Ig_I-set"/>
</dbReference>
<reference evidence="4" key="1">
    <citation type="submission" date="2021-02" db="EMBL/GenBank/DDBJ databases">
        <authorList>
            <person name="Nowell W R."/>
        </authorList>
    </citation>
    <scope>NUCLEOTIDE SEQUENCE</scope>
</reference>
<feature type="domain" description="Immunoglobulin I-set" evidence="2">
    <location>
        <begin position="110"/>
        <end position="183"/>
    </location>
</feature>
<dbReference type="SUPFAM" id="SSF48726">
    <property type="entry name" value="Immunoglobulin"/>
    <property type="match status" value="2"/>
</dbReference>
<protein>
    <recommendedName>
        <fullName evidence="2">Immunoglobulin I-set domain-containing protein</fullName>
    </recommendedName>
</protein>
<gene>
    <name evidence="3" type="ORF">BJG266_LOCUS47772</name>
    <name evidence="4" type="ORF">QVE165_LOCUS64818</name>
</gene>
<dbReference type="PANTHER" id="PTHR14340">
    <property type="entry name" value="MICROFIBRIL-ASSOCIATED GLYCOPROTEIN 3"/>
    <property type="match status" value="1"/>
</dbReference>
<keyword evidence="5" id="KW-1185">Reference proteome</keyword>
<keyword evidence="1" id="KW-0393">Immunoglobulin domain</keyword>
<name>A0A816G4F2_9BILA</name>
<accession>A0A816G4F2</accession>
<dbReference type="AlphaFoldDB" id="A0A816G4F2"/>
<evidence type="ECO:0000256" key="1">
    <source>
        <dbReference type="ARBA" id="ARBA00023319"/>
    </source>
</evidence>
<evidence type="ECO:0000313" key="3">
    <source>
        <dbReference type="EMBL" id="CAF1571226.1"/>
    </source>
</evidence>
<dbReference type="Proteomes" id="UP000663832">
    <property type="component" value="Unassembled WGS sequence"/>
</dbReference>
<organism evidence="4 5">
    <name type="scientific">Adineta steineri</name>
    <dbReference type="NCBI Taxonomy" id="433720"/>
    <lineage>
        <taxon>Eukaryota</taxon>
        <taxon>Metazoa</taxon>
        <taxon>Spiralia</taxon>
        <taxon>Gnathifera</taxon>
        <taxon>Rotifera</taxon>
        <taxon>Eurotatoria</taxon>
        <taxon>Bdelloidea</taxon>
        <taxon>Adinetida</taxon>
        <taxon>Adinetidae</taxon>
        <taxon>Adineta</taxon>
    </lineage>
</organism>
<comment type="caution">
    <text evidence="4">The sequence shown here is derived from an EMBL/GenBank/DDBJ whole genome shotgun (WGS) entry which is preliminary data.</text>
</comment>
<sequence>IKDANASTTASEFLEEIKNAEGDEAKTITLECEVIGIPKQDVEWFISFFSLISTKEISQGAKHTITRGGDKCILFINNPTPDDIDEYSIKARNQRGSRMCRCNVNIRYESIVIKIPYTGSPLPNVMLSDDENNITKNKNVSIDGSDRFITLTIQNGDKNTTGPYKIKLENNLSEDEVTLSIHVSEVPGIPQNCLPEDDCGSYITNQIIRKLGPDSGKWIKAAASRFPRCTIENLL</sequence>